<organism evidence="8 9">
    <name type="scientific">Cyanidiococcus yangmingshanensis</name>
    <dbReference type="NCBI Taxonomy" id="2690220"/>
    <lineage>
        <taxon>Eukaryota</taxon>
        <taxon>Rhodophyta</taxon>
        <taxon>Bangiophyceae</taxon>
        <taxon>Cyanidiales</taxon>
        <taxon>Cyanidiaceae</taxon>
        <taxon>Cyanidiococcus</taxon>
    </lineage>
</organism>
<evidence type="ECO:0000256" key="5">
    <source>
        <dbReference type="ARBA" id="ARBA00023136"/>
    </source>
</evidence>
<evidence type="ECO:0000256" key="2">
    <source>
        <dbReference type="ARBA" id="ARBA00022801"/>
    </source>
</evidence>
<keyword evidence="4" id="KW-0342">GTP-binding</keyword>
<gene>
    <name evidence="8" type="primary">RHD3_3</name>
    <name evidence="8" type="ORF">F1559_002963</name>
</gene>
<dbReference type="AlphaFoldDB" id="A0A7J7IR88"/>
<evidence type="ECO:0000259" key="7">
    <source>
        <dbReference type="PROSITE" id="PS51715"/>
    </source>
</evidence>
<dbReference type="GO" id="GO:0016320">
    <property type="term" value="P:endoplasmic reticulum membrane fusion"/>
    <property type="evidence" value="ECO:0007669"/>
    <property type="project" value="TreeGrafter"/>
</dbReference>
<evidence type="ECO:0000256" key="1">
    <source>
        <dbReference type="ARBA" id="ARBA00022741"/>
    </source>
</evidence>
<comment type="similarity">
    <text evidence="6">Belongs to the TRAFAC class dynamin-like GTPase superfamily. GB1/RHD3 GTPase family.</text>
</comment>
<dbReference type="GO" id="GO:0003924">
    <property type="term" value="F:GTPase activity"/>
    <property type="evidence" value="ECO:0007669"/>
    <property type="project" value="TreeGrafter"/>
</dbReference>
<accession>A0A7J7IR88</accession>
<dbReference type="OrthoDB" id="1597724at2759"/>
<proteinExistence type="inferred from homology"/>
<dbReference type="Gene3D" id="3.40.50.300">
    <property type="entry name" value="P-loop containing nucleotide triphosphate hydrolases"/>
    <property type="match status" value="1"/>
</dbReference>
<evidence type="ECO:0000313" key="9">
    <source>
        <dbReference type="Proteomes" id="UP000530660"/>
    </source>
</evidence>
<dbReference type="GO" id="GO:0005783">
    <property type="term" value="C:endoplasmic reticulum"/>
    <property type="evidence" value="ECO:0007669"/>
    <property type="project" value="TreeGrafter"/>
</dbReference>
<keyword evidence="5" id="KW-0472">Membrane</keyword>
<evidence type="ECO:0000256" key="6">
    <source>
        <dbReference type="PROSITE-ProRule" id="PRU01052"/>
    </source>
</evidence>
<dbReference type="SUPFAM" id="SSF52540">
    <property type="entry name" value="P-loop containing nucleoside triphosphate hydrolases"/>
    <property type="match status" value="1"/>
</dbReference>
<dbReference type="GO" id="GO:0005525">
    <property type="term" value="F:GTP binding"/>
    <property type="evidence" value="ECO:0007669"/>
    <property type="project" value="UniProtKB-KW"/>
</dbReference>
<dbReference type="PANTHER" id="PTHR45923:SF2">
    <property type="entry name" value="PROTEIN SEY1"/>
    <property type="match status" value="1"/>
</dbReference>
<evidence type="ECO:0000256" key="3">
    <source>
        <dbReference type="ARBA" id="ARBA00022824"/>
    </source>
</evidence>
<reference evidence="8 9" key="1">
    <citation type="journal article" date="2020" name="J. Phycol.">
        <title>Comparative genome analysis reveals Cyanidiococcus gen. nov., a new extremophilic red algal genus sister to Cyanidioschyzon (Cyanidioschyzonaceae, Rhodophyta).</title>
        <authorList>
            <person name="Liu S.-L."/>
            <person name="Chiang Y.-R."/>
            <person name="Yoon H.S."/>
            <person name="Fu H.-Y."/>
        </authorList>
    </citation>
    <scope>NUCLEOTIDE SEQUENCE [LARGE SCALE GENOMIC DNA]</scope>
    <source>
        <strain evidence="8 9">THAL066</strain>
    </source>
</reference>
<dbReference type="InterPro" id="IPR008803">
    <property type="entry name" value="RHD3/Sey1"/>
</dbReference>
<dbReference type="EMBL" id="VWRR01000001">
    <property type="protein sequence ID" value="KAF6005229.1"/>
    <property type="molecule type" value="Genomic_DNA"/>
</dbReference>
<keyword evidence="9" id="KW-1185">Reference proteome</keyword>
<evidence type="ECO:0000256" key="4">
    <source>
        <dbReference type="ARBA" id="ARBA00023134"/>
    </source>
</evidence>
<dbReference type="PANTHER" id="PTHR45923">
    <property type="entry name" value="PROTEIN SEY1"/>
    <property type="match status" value="1"/>
</dbReference>
<dbReference type="Pfam" id="PF05879">
    <property type="entry name" value="RHD3_GTPase"/>
    <property type="match status" value="1"/>
</dbReference>
<comment type="caution">
    <text evidence="8">The sequence shown here is derived from an EMBL/GenBank/DDBJ whole genome shotgun (WGS) entry which is preliminary data.</text>
</comment>
<dbReference type="InterPro" id="IPR030386">
    <property type="entry name" value="G_GB1_RHD3_dom"/>
</dbReference>
<dbReference type="Proteomes" id="UP000530660">
    <property type="component" value="Unassembled WGS sequence"/>
</dbReference>
<sequence length="539" mass="61931">MDSTVCIRAAQLVTASGDFISNEALANTIPNAADGEEDDPFVCAIIGAQGSGKSTLLNDLFKTEFPVLNAIETGPKRTTEGIWFALMRDPERKDQIVLLDVEGLDSKERGAAGKLFEHRVALFMACVVDVIILNLFAHDVGRKNSATHRVLFSVLEESFRLSGDYRKRKRATLIVAFRDYSEDDGTVQELSQALLDDLCELWRQVSGSTDSRLEDFYEIEFCGLHNKQFEYRLFQTELEELKRRITDRWCCYSKSTSSCSSFLALYNDLWTQISCRLQSLESDDSAISTSIVEPLIAFHCNRIVRHIIEDAREKIGVIHSTILEHFSEEHSIAPKVLEIHERCLHKYRWMARHFLDSKPYQEKEQELLELLWSQPDGELATLIRQYCLVVTDNTCRRFEEDFAPVLGGTATFEEQAQRIREKWSSNLSSYLSSQSRILGSVPVDSQTLQETCIERFEHYTTNCVSERRQQGVLMLPSFHGYEQNFHKNSGKRGLLQRLRPIIIRAVVIYLNYLQAKQTAKNMHKWRRRCDLNMPLGPTF</sequence>
<keyword evidence="2" id="KW-0378">Hydrolase</keyword>
<evidence type="ECO:0000313" key="8">
    <source>
        <dbReference type="EMBL" id="KAF6005229.1"/>
    </source>
</evidence>
<dbReference type="InterPro" id="IPR027417">
    <property type="entry name" value="P-loop_NTPase"/>
</dbReference>
<dbReference type="PROSITE" id="PS51715">
    <property type="entry name" value="G_GB1_RHD3"/>
    <property type="match status" value="1"/>
</dbReference>
<protein>
    <submittedName>
        <fullName evidence="8">Rhd3p</fullName>
    </submittedName>
</protein>
<keyword evidence="3" id="KW-0256">Endoplasmic reticulum</keyword>
<keyword evidence="1" id="KW-0547">Nucleotide-binding</keyword>
<feature type="domain" description="GB1/RHD3-type G" evidence="7">
    <location>
        <begin position="37"/>
        <end position="123"/>
    </location>
</feature>
<name>A0A7J7IR88_9RHOD</name>